<name>S4PUJ6_9NEOP</name>
<sequence length="67" mass="7499">MNYNCTSAAILHFCCIETANRKTAVLMTAFSSTCLTQVLGLMLYLFVTMAVATRSYNLVLKYNTFSQ</sequence>
<accession>S4PUJ6</accession>
<dbReference type="AlphaFoldDB" id="S4PUJ6"/>
<reference evidence="2" key="2">
    <citation type="submission" date="2013-05" db="EMBL/GenBank/DDBJ databases">
        <authorList>
            <person name="Carter J.-M."/>
            <person name="Baker S.C."/>
            <person name="Pink R."/>
            <person name="Carter D.R.F."/>
            <person name="Collins A."/>
            <person name="Tomlin J."/>
            <person name="Gibbs M."/>
            <person name="Breuker C.J."/>
        </authorList>
    </citation>
    <scope>NUCLEOTIDE SEQUENCE</scope>
    <source>
        <tissue evidence="2">Ovary</tissue>
    </source>
</reference>
<proteinExistence type="predicted"/>
<organism evidence="2">
    <name type="scientific">Pararge aegeria</name>
    <name type="common">speckled wood butterfly</name>
    <dbReference type="NCBI Taxonomy" id="116150"/>
    <lineage>
        <taxon>Eukaryota</taxon>
        <taxon>Metazoa</taxon>
        <taxon>Ecdysozoa</taxon>
        <taxon>Arthropoda</taxon>
        <taxon>Hexapoda</taxon>
        <taxon>Insecta</taxon>
        <taxon>Pterygota</taxon>
        <taxon>Neoptera</taxon>
        <taxon>Endopterygota</taxon>
        <taxon>Lepidoptera</taxon>
        <taxon>Glossata</taxon>
        <taxon>Ditrysia</taxon>
        <taxon>Papilionoidea</taxon>
        <taxon>Nymphalidae</taxon>
        <taxon>Satyrinae</taxon>
        <taxon>Satyrini</taxon>
        <taxon>Parargina</taxon>
        <taxon>Pararge</taxon>
    </lineage>
</organism>
<keyword evidence="1" id="KW-0812">Transmembrane</keyword>
<protein>
    <submittedName>
        <fullName evidence="2">Uncharacterized protein</fullName>
    </submittedName>
</protein>
<keyword evidence="1" id="KW-1133">Transmembrane helix</keyword>
<dbReference type="EMBL" id="GAIX01010173">
    <property type="protein sequence ID" value="JAA82387.1"/>
    <property type="molecule type" value="Transcribed_RNA"/>
</dbReference>
<feature type="transmembrane region" description="Helical" evidence="1">
    <location>
        <begin position="37"/>
        <end position="59"/>
    </location>
</feature>
<evidence type="ECO:0000256" key="1">
    <source>
        <dbReference type="SAM" id="Phobius"/>
    </source>
</evidence>
<reference evidence="2" key="1">
    <citation type="journal article" date="2013" name="BMC Genomics">
        <title>Unscrambling butterfly oogenesis.</title>
        <authorList>
            <person name="Carter J.M."/>
            <person name="Baker S.C."/>
            <person name="Pink R."/>
            <person name="Carter D.R."/>
            <person name="Collins A."/>
            <person name="Tomlin J."/>
            <person name="Gibbs M."/>
            <person name="Breuker C.J."/>
        </authorList>
    </citation>
    <scope>NUCLEOTIDE SEQUENCE</scope>
    <source>
        <tissue evidence="2">Ovary</tissue>
    </source>
</reference>
<keyword evidence="1" id="KW-0472">Membrane</keyword>
<evidence type="ECO:0000313" key="2">
    <source>
        <dbReference type="EMBL" id="JAA82387.1"/>
    </source>
</evidence>